<accession>A0A412ELW4</accession>
<sequence length="607" mass="69971">MDLIYADENRIDQGVMDAYELDMAYGSDENNFTCTIDRESHCCTEGFFLYVEGEEYGGIVDKVKVNTEKDEITYSGRTWHGILEKKIICPEDGQDYAVFDGEANKVLQTIIDRIDLGDLFEASTEDTGIQIQAFQMDRYIDAYTGICKMLKDADAKLNIIWKNKKVVLSAQLRQDYSQDEEFNTAQVDFTIEKNYRPVNHIICLGQGDLKNRAVIHLFCDENGGIQPYAMKDIPLQDSDYILGTSRKVMDGEDEVVEILDYPNAEITENYILMSTQPSDWKKNSTAYFFQDDKDKFKEVEEVEVGYKLQKIQPYDWAVNFSEYYVKSGNTYKNVEGQTVMQLQTSQPSDWGTKYEDYFTKNGSSYPSVKGVEKTTYRKQAKKPSDWSKNYKNYFEFYSDGVTSKYQNVSGITKYRYVLQTRKPTDWADSCTSYYKKKKKGGYENVSKTKKKKAPAWRAKTYYTRISYEVPPAWKANHYYTEVNTVSAPAWSANKYYTQNDNVAPSWSQNKYYSETDETVAPAWTANKYFKMVTDQYAVMVQSAVERIEEAHQADDMKIALEETEQVYDVGDIVGTSEETTGITAVQEVCKKIIKINNDDVTITYEVN</sequence>
<dbReference type="EMBL" id="QRUH01000017">
    <property type="protein sequence ID" value="RGR45776.1"/>
    <property type="molecule type" value="Genomic_DNA"/>
</dbReference>
<proteinExistence type="predicted"/>
<dbReference type="AlphaFoldDB" id="A0A412ELW4"/>
<dbReference type="Proteomes" id="UP000285839">
    <property type="component" value="Unassembled WGS sequence"/>
</dbReference>
<comment type="caution">
    <text evidence="1">The sequence shown here is derived from an EMBL/GenBank/DDBJ whole genome shotgun (WGS) entry which is preliminary data.</text>
</comment>
<dbReference type="RefSeq" id="WP_118031667.1">
    <property type="nucleotide sequence ID" value="NZ_QRUH01000017.1"/>
</dbReference>
<gene>
    <name evidence="1" type="ORF">DWY46_16445</name>
</gene>
<reference evidence="1 2" key="1">
    <citation type="submission" date="2018-08" db="EMBL/GenBank/DDBJ databases">
        <title>A genome reference for cultivated species of the human gut microbiota.</title>
        <authorList>
            <person name="Zou Y."/>
            <person name="Xue W."/>
            <person name="Luo G."/>
        </authorList>
    </citation>
    <scope>NUCLEOTIDE SEQUENCE [LARGE SCALE GENOMIC DNA]</scope>
    <source>
        <strain evidence="1 2">AF25-21</strain>
    </source>
</reference>
<evidence type="ECO:0000313" key="2">
    <source>
        <dbReference type="Proteomes" id="UP000285839"/>
    </source>
</evidence>
<name>A0A412ELW4_9FIRM</name>
<evidence type="ECO:0000313" key="1">
    <source>
        <dbReference type="EMBL" id="RGR45776.1"/>
    </source>
</evidence>
<organism evidence="1 2">
    <name type="scientific">Blautia obeum</name>
    <dbReference type="NCBI Taxonomy" id="40520"/>
    <lineage>
        <taxon>Bacteria</taxon>
        <taxon>Bacillati</taxon>
        <taxon>Bacillota</taxon>
        <taxon>Clostridia</taxon>
        <taxon>Lachnospirales</taxon>
        <taxon>Lachnospiraceae</taxon>
        <taxon>Blautia</taxon>
    </lineage>
</organism>
<protein>
    <submittedName>
        <fullName evidence="1">Uncharacterized protein</fullName>
    </submittedName>
</protein>